<dbReference type="GO" id="GO:0098542">
    <property type="term" value="P:defense response to other organism"/>
    <property type="evidence" value="ECO:0000318"/>
    <property type="project" value="GO_Central"/>
</dbReference>
<keyword evidence="5" id="KW-0067">ATP-binding</keyword>
<evidence type="ECO:0000313" key="12">
    <source>
        <dbReference type="EnsemblPlants" id="KRH65991"/>
    </source>
</evidence>
<dbReference type="RefSeq" id="XP_006576164.1">
    <property type="nucleotide sequence ID" value="XM_006576101.3"/>
</dbReference>
<dbReference type="FunFam" id="1.10.10.10:FF:000322">
    <property type="entry name" value="Probable disease resistance protein At1g63360"/>
    <property type="match status" value="1"/>
</dbReference>
<dbReference type="Pfam" id="PF23559">
    <property type="entry name" value="WHD_DRP"/>
    <property type="match status" value="1"/>
</dbReference>
<dbReference type="InterPro" id="IPR027417">
    <property type="entry name" value="P-loop_NTPase"/>
</dbReference>
<dbReference type="OrthoDB" id="1896560at2759"/>
<dbReference type="InterPro" id="IPR058922">
    <property type="entry name" value="WHD_DRP"/>
</dbReference>
<proteinExistence type="evidence at transcript level"/>
<dbReference type="RefSeq" id="XP_006576162.1">
    <property type="nucleotide sequence ID" value="XM_006576099.3"/>
</dbReference>
<dbReference type="InterPro" id="IPR036388">
    <property type="entry name" value="WH-like_DNA-bd_sf"/>
</dbReference>
<dbReference type="Pfam" id="PF25019">
    <property type="entry name" value="LRR_R13L1-DRL21"/>
    <property type="match status" value="1"/>
</dbReference>
<dbReference type="Proteomes" id="UP000008827">
    <property type="component" value="Chromosome 3"/>
</dbReference>
<keyword evidence="13" id="KW-1185">Reference proteome</keyword>
<dbReference type="eggNOG" id="KOG4658">
    <property type="taxonomic scope" value="Eukaryota"/>
</dbReference>
<dbReference type="EnsemblPlants" id="KRH65991">
    <property type="protein sequence ID" value="KRH65991"/>
    <property type="gene ID" value="GLYMA_03G075200"/>
</dbReference>
<dbReference type="PANTHER" id="PTHR36766:SF51">
    <property type="entry name" value="DISEASE RESISTANCE RPP13-LIKE PROTEIN 1"/>
    <property type="match status" value="1"/>
</dbReference>
<evidence type="ECO:0000259" key="7">
    <source>
        <dbReference type="Pfam" id="PF18052"/>
    </source>
</evidence>
<evidence type="ECO:0000256" key="4">
    <source>
        <dbReference type="ARBA" id="ARBA00022821"/>
    </source>
</evidence>
<evidence type="ECO:0000259" key="8">
    <source>
        <dbReference type="Pfam" id="PF23559"/>
    </source>
</evidence>
<dbReference type="InterPro" id="IPR003591">
    <property type="entry name" value="Leu-rich_rpt_typical-subtyp"/>
</dbReference>
<dbReference type="RefSeq" id="XP_040869687.1">
    <property type="nucleotide sequence ID" value="XM_041013753.1"/>
</dbReference>
<dbReference type="InterPro" id="IPR038005">
    <property type="entry name" value="RX-like_CC"/>
</dbReference>
<dbReference type="SMR" id="C6ZS24"/>
<evidence type="ECO:0000259" key="9">
    <source>
        <dbReference type="Pfam" id="PF25019"/>
    </source>
</evidence>
<evidence type="ECO:0000313" key="10">
    <source>
        <dbReference type="EMBL" id="ACM89618.1"/>
    </source>
</evidence>
<dbReference type="CDD" id="cd14798">
    <property type="entry name" value="RX-CC_like"/>
    <property type="match status" value="1"/>
</dbReference>
<dbReference type="Gene3D" id="1.20.5.4130">
    <property type="match status" value="1"/>
</dbReference>
<gene>
    <name evidence="12" type="primary">LOC100499652</name>
    <name evidence="11" type="ORF">GLYMA_03G075200</name>
</gene>
<dbReference type="GO" id="GO:0043531">
    <property type="term" value="F:ADP binding"/>
    <property type="evidence" value="ECO:0007669"/>
    <property type="project" value="InterPro"/>
</dbReference>
<evidence type="ECO:0000256" key="1">
    <source>
        <dbReference type="ARBA" id="ARBA00022614"/>
    </source>
</evidence>
<keyword evidence="1" id="KW-0433">Leucine-rich repeat</keyword>
<dbReference type="OMA" id="LTIYECA"/>
<evidence type="ECO:0000256" key="3">
    <source>
        <dbReference type="ARBA" id="ARBA00022741"/>
    </source>
</evidence>
<dbReference type="Gramene" id="KRH65991">
    <property type="protein sequence ID" value="KRH65991"/>
    <property type="gene ID" value="GLYMA_03G075200"/>
</dbReference>
<evidence type="ECO:0000256" key="5">
    <source>
        <dbReference type="ARBA" id="ARBA00022840"/>
    </source>
</evidence>
<dbReference type="InterPro" id="IPR032675">
    <property type="entry name" value="LRR_dom_sf"/>
</dbReference>
<evidence type="ECO:0000313" key="13">
    <source>
        <dbReference type="Proteomes" id="UP000008827"/>
    </source>
</evidence>
<feature type="domain" description="NB-ARC" evidence="6">
    <location>
        <begin position="165"/>
        <end position="331"/>
    </location>
</feature>
<dbReference type="SMART" id="SM00369">
    <property type="entry name" value="LRR_TYP"/>
    <property type="match status" value="2"/>
</dbReference>
<dbReference type="Pfam" id="PF18052">
    <property type="entry name" value="Rx_N"/>
    <property type="match status" value="1"/>
</dbReference>
<dbReference type="SUPFAM" id="SSF52058">
    <property type="entry name" value="L domain-like"/>
    <property type="match status" value="2"/>
</dbReference>
<evidence type="ECO:0000313" key="11">
    <source>
        <dbReference type="EMBL" id="KRH65991.1"/>
    </source>
</evidence>
<dbReference type="KEGG" id="gmx:100499652"/>
<dbReference type="RefSeq" id="XP_006576163.1">
    <property type="nucleotide sequence ID" value="XM_006576100.3"/>
</dbReference>
<dbReference type="InterPro" id="IPR056789">
    <property type="entry name" value="LRR_R13L1-DRL21"/>
</dbReference>
<reference evidence="11 12" key="2">
    <citation type="journal article" date="2010" name="Nature">
        <title>Genome sequence of the palaeopolyploid soybean.</title>
        <authorList>
            <person name="Schmutz J."/>
            <person name="Cannon S.B."/>
            <person name="Schlueter J."/>
            <person name="Ma J."/>
            <person name="Mitros T."/>
            <person name="Nelson W."/>
            <person name="Hyten D.L."/>
            <person name="Song Q."/>
            <person name="Thelen J.J."/>
            <person name="Cheng J."/>
            <person name="Xu D."/>
            <person name="Hellsten U."/>
            <person name="May G.D."/>
            <person name="Yu Y."/>
            <person name="Sakurai T."/>
            <person name="Umezawa T."/>
            <person name="Bhattacharyya M.K."/>
            <person name="Sandhu D."/>
            <person name="Valliyodan B."/>
            <person name="Lindquist E."/>
            <person name="Peto M."/>
            <person name="Grant D."/>
            <person name="Shu S."/>
            <person name="Goodstein D."/>
            <person name="Barry K."/>
            <person name="Futrell-Griggs M."/>
            <person name="Abernathy B."/>
            <person name="Du J."/>
            <person name="Tian Z."/>
            <person name="Zhu L."/>
            <person name="Gill N."/>
            <person name="Joshi T."/>
            <person name="Libault M."/>
            <person name="Sethuraman A."/>
            <person name="Zhang X.-C."/>
            <person name="Shinozaki K."/>
            <person name="Nguyen H.T."/>
            <person name="Wing R.A."/>
            <person name="Cregan P."/>
            <person name="Specht J."/>
            <person name="Grimwood J."/>
            <person name="Rokhsar D."/>
            <person name="Stacey G."/>
            <person name="Shoemaker R.C."/>
            <person name="Jackson S.A."/>
        </authorList>
    </citation>
    <scope>NUCLEOTIDE SEQUENCE [LARGE SCALE GENOMIC DNA]</scope>
    <source>
        <strain evidence="12">cv. Williams 82</strain>
        <tissue evidence="11">Callus</tissue>
    </source>
</reference>
<dbReference type="PANTHER" id="PTHR36766">
    <property type="entry name" value="PLANT BROAD-SPECTRUM MILDEW RESISTANCE PROTEIN RPW8"/>
    <property type="match status" value="1"/>
</dbReference>
<dbReference type="EMBL" id="FJ014866">
    <property type="protein sequence ID" value="ACM89618.1"/>
    <property type="molecule type" value="mRNA"/>
</dbReference>
<reference evidence="10" key="1">
    <citation type="submission" date="2008-08" db="EMBL/GenBank/DDBJ databases">
        <title>Isolation of a candidate disease-resistance gene from soybean.</title>
        <authorList>
            <person name="Li W."/>
            <person name="Chang W."/>
            <person name="Han Y."/>
            <person name="Bao S."/>
        </authorList>
    </citation>
    <scope>NUCLEOTIDE SEQUENCE</scope>
</reference>
<feature type="domain" description="Disease resistance protein winged helix" evidence="8">
    <location>
        <begin position="418"/>
        <end position="488"/>
    </location>
</feature>
<organism evidence="10">
    <name type="scientific">Glycine max</name>
    <name type="common">Soybean</name>
    <name type="synonym">Glycine hispida</name>
    <dbReference type="NCBI Taxonomy" id="3847"/>
    <lineage>
        <taxon>Eukaryota</taxon>
        <taxon>Viridiplantae</taxon>
        <taxon>Streptophyta</taxon>
        <taxon>Embryophyta</taxon>
        <taxon>Tracheophyta</taxon>
        <taxon>Spermatophyta</taxon>
        <taxon>Magnoliopsida</taxon>
        <taxon>eudicotyledons</taxon>
        <taxon>Gunneridae</taxon>
        <taxon>Pentapetalae</taxon>
        <taxon>rosids</taxon>
        <taxon>fabids</taxon>
        <taxon>Fabales</taxon>
        <taxon>Fabaceae</taxon>
        <taxon>Papilionoideae</taxon>
        <taxon>50 kb inversion clade</taxon>
        <taxon>NPAAA clade</taxon>
        <taxon>indigoferoid/millettioid clade</taxon>
        <taxon>Phaseoleae</taxon>
        <taxon>Glycine</taxon>
        <taxon>Glycine subgen. Soja</taxon>
    </lineage>
</organism>
<evidence type="ECO:0000256" key="2">
    <source>
        <dbReference type="ARBA" id="ARBA00022737"/>
    </source>
</evidence>
<dbReference type="GO" id="GO:0005524">
    <property type="term" value="F:ATP binding"/>
    <property type="evidence" value="ECO:0007669"/>
    <property type="project" value="UniProtKB-KW"/>
</dbReference>
<dbReference type="Pfam" id="PF00931">
    <property type="entry name" value="NB-ARC"/>
    <property type="match status" value="1"/>
</dbReference>
<dbReference type="STRING" id="3847.C6ZS24"/>
<dbReference type="PRINTS" id="PR00364">
    <property type="entry name" value="DISEASERSIST"/>
</dbReference>
<dbReference type="Gene3D" id="1.10.10.10">
    <property type="entry name" value="Winged helix-like DNA-binding domain superfamily/Winged helix DNA-binding domain"/>
    <property type="match status" value="1"/>
</dbReference>
<dbReference type="GeneID" id="100499652"/>
<sequence length="1241" mass="140611">MDFDKLVGSASLYAFLQIVLDKLASTEVVNLIRGEKKLLQKLKTTLIKVSAVLDDAEKKQITDDSRVKDWLNDLKDAVYKADDLLDELSTKAVTQKQVSNCFSHFLNNKKMASKLEDIVDRLKCLLKLKENLGLKEVEMEKNSYWPDEKTIPTTSLEARHIYGRDKDKEAIINLLLEDTSDGKEVAVILIVGVGGVGKTTLAQSVYNDDNLCDWFDFRAWVCVSDKFDIFNITKSVMENVTGKRCEINDLNLLQLGLMEKLAGKRFLIVFDDVWTEDCFSWSLLTYQHGARGSKILVTARNENIATIIDTVKVYRLDQLSNEDCWFVFAEHACLSVESNEDTTALEKIGWEIVKKCNGLPLAAISLGGLLRTKHHVWEWNDVLNNVLWGLSESVFPALEISYHYLSPHLKQCFVYCSLYPIDYEFWKEELILLWMAEGLLNPQRNGKTLEETGDDYFDDLVSRSFFQPSTSWPQHKCFVMHQLMRDLAISFGGEFYFRSEEPREEIKIGVYTRHLSFTKFGDIVLDNFKTFDKVKFLRTFLPINFKDAPFNNENAPCIIMSKLKYLRVLSFCGFQSLNALPGAIGKLIHLRYLNLSYTCIETLPESVCSLYNLQTLKLSNCRKLTMLPTGMQNLVNLRHLSIHCTSIKEMPRGMGKLNNLQHLDSFIVGQHQENGIRELGGLLNLRGPLSIIQLENVTKSDEALKARIMDKKHINSLSLEWSERHNNSLDFQIEVDVLSKLQPHQDLVFLSISGYKGTRFPDWVGNFSYYNMTHLSLCNCNDCCMLPSLGQLPSLKDLYISCLNSVKIIGASLYKTEDCSFVKPFSSLESLTIHNMPCWEAWISFDLDAFPLLKDLEIGRCPNLRGGLPNHLPALESLTIKDCKLLVSSLPTAPALRRLKIRGSKKVRLHEIPILVESLEVEGSPMVTSMIEAISNIKPSCLQSLTLSDCSSAISFSGGGLPASLKSLNIWGLKKLEFPTQHKHELLESLEIYDSCDSLISLPLIIFPNLKRLVLVKCENMESLLVSLSESSNNLSYFEIRDCPNFVSFPREGLPAPNLIRFTVENCDKLNSLPEQMSTLLPKLQYLHIDNCSEIESFPEGGMPPNLRLVGIANCEKLLRGIAWPSMDMLTSLYVQGPCYGIKSFPKEGLLPPSLTSLHLFDFSSLETLDCEGLIHLTSLQELEINSCQKLENMAGERLPASLIKLSIHECPMLQERCHKKHKEIWPKISHIHGIVVGSRS</sequence>
<dbReference type="SUPFAM" id="SSF52540">
    <property type="entry name" value="P-loop containing nucleoside triphosphate hydrolases"/>
    <property type="match status" value="1"/>
</dbReference>
<keyword evidence="3" id="KW-0547">Nucleotide-binding</keyword>
<dbReference type="PaxDb" id="3847-GLYMA03G14904.1"/>
<dbReference type="Gene3D" id="3.40.50.300">
    <property type="entry name" value="P-loop containing nucleotide triphosphate hydrolases"/>
    <property type="match status" value="1"/>
</dbReference>
<keyword evidence="4" id="KW-0611">Plant defense</keyword>
<accession>C6ZS24</accession>
<dbReference type="RefSeq" id="NP_001237787.1">
    <property type="nucleotide sequence ID" value="NM_001250858.1"/>
</dbReference>
<reference evidence="12" key="3">
    <citation type="submission" date="2018-02" db="UniProtKB">
        <authorList>
            <consortium name="EnsemblPlants"/>
        </authorList>
    </citation>
    <scope>IDENTIFICATION</scope>
    <source>
        <strain evidence="12">Williams 82</strain>
    </source>
</reference>
<name>C6ZS24_SOYBN</name>
<dbReference type="InterPro" id="IPR041118">
    <property type="entry name" value="Rx_N"/>
</dbReference>
<keyword evidence="2" id="KW-0677">Repeat</keyword>
<dbReference type="InterPro" id="IPR002182">
    <property type="entry name" value="NB-ARC"/>
</dbReference>
<dbReference type="AlphaFoldDB" id="C6ZS24"/>
<protein>
    <submittedName>
        <fullName evidence="10">NB-LRR type disease resistance protein</fullName>
    </submittedName>
</protein>
<dbReference type="Gene3D" id="3.80.10.10">
    <property type="entry name" value="Ribonuclease Inhibitor"/>
    <property type="match status" value="4"/>
</dbReference>
<dbReference type="EMBL" id="CM000836">
    <property type="protein sequence ID" value="KRH65991.1"/>
    <property type="molecule type" value="Genomic_DNA"/>
</dbReference>
<evidence type="ECO:0000259" key="6">
    <source>
        <dbReference type="Pfam" id="PF00931"/>
    </source>
</evidence>
<feature type="domain" description="R13L1/DRL21-like LRR repeat region" evidence="9">
    <location>
        <begin position="676"/>
        <end position="802"/>
    </location>
</feature>
<reference evidence="11" key="4">
    <citation type="submission" date="2018-07" db="EMBL/GenBank/DDBJ databases">
        <title>WGS assembly of Glycine max.</title>
        <authorList>
            <person name="Schmutz J."/>
            <person name="Cannon S."/>
            <person name="Schlueter J."/>
            <person name="Ma J."/>
            <person name="Mitros T."/>
            <person name="Nelson W."/>
            <person name="Hyten D."/>
            <person name="Song Q."/>
            <person name="Thelen J."/>
            <person name="Cheng J."/>
            <person name="Xu D."/>
            <person name="Hellsten U."/>
            <person name="May G."/>
            <person name="Yu Y."/>
            <person name="Sakurai T."/>
            <person name="Umezawa T."/>
            <person name="Bhattacharyya M."/>
            <person name="Sandhu D."/>
            <person name="Valliyodan B."/>
            <person name="Lindquist E."/>
            <person name="Peto M."/>
            <person name="Grant D."/>
            <person name="Shu S."/>
            <person name="Goodstein D."/>
            <person name="Barry K."/>
            <person name="Futrell-Griggs M."/>
            <person name="Abernathy B."/>
            <person name="Du J."/>
            <person name="Tian Z."/>
            <person name="Zhu L."/>
            <person name="Gill N."/>
            <person name="Joshi T."/>
            <person name="Libault M."/>
            <person name="Sethuraman A."/>
            <person name="Zhang X."/>
            <person name="Shinozaki K."/>
            <person name="Nguyen H."/>
            <person name="Wing R."/>
            <person name="Cregan P."/>
            <person name="Specht J."/>
            <person name="Grimwood J."/>
            <person name="Rokhsar D."/>
            <person name="Stacey G."/>
            <person name="Shoemaker R."/>
            <person name="Jackson S."/>
        </authorList>
    </citation>
    <scope>NUCLEOTIDE SEQUENCE</scope>
    <source>
        <tissue evidence="11">Callus</tissue>
    </source>
</reference>
<feature type="domain" description="Disease resistance N-terminal" evidence="7">
    <location>
        <begin position="17"/>
        <end position="100"/>
    </location>
</feature>
<dbReference type="HOGENOM" id="CLU_000837_8_8_1"/>